<dbReference type="PROSITE" id="PS50294">
    <property type="entry name" value="WD_REPEATS_REGION"/>
    <property type="match status" value="1"/>
</dbReference>
<comment type="similarity">
    <text evidence="1">Belongs to the TCAB1 family.</text>
</comment>
<dbReference type="InterPro" id="IPR015943">
    <property type="entry name" value="WD40/YVTN_repeat-like_dom_sf"/>
</dbReference>
<dbReference type="Pfam" id="PF00400">
    <property type="entry name" value="WD40"/>
    <property type="match status" value="4"/>
</dbReference>
<dbReference type="Proteomes" id="UP000694865">
    <property type="component" value="Unplaced"/>
</dbReference>
<dbReference type="PANTHER" id="PTHR13211:SF0">
    <property type="entry name" value="TELOMERASE CAJAL BODY PROTEIN 1"/>
    <property type="match status" value="1"/>
</dbReference>
<dbReference type="RefSeq" id="XP_002739867.1">
    <property type="nucleotide sequence ID" value="XM_002739821.2"/>
</dbReference>
<feature type="region of interest" description="Disordered" evidence="4">
    <location>
        <begin position="100"/>
        <end position="124"/>
    </location>
</feature>
<dbReference type="Gene3D" id="2.130.10.10">
    <property type="entry name" value="YVTN repeat-like/Quinoprotein amine dehydrogenase"/>
    <property type="match status" value="2"/>
</dbReference>
<dbReference type="SMART" id="SM00320">
    <property type="entry name" value="WD40"/>
    <property type="match status" value="6"/>
</dbReference>
<evidence type="ECO:0000313" key="6">
    <source>
        <dbReference type="RefSeq" id="XP_002739867.1"/>
    </source>
</evidence>
<name>A0ABM0GY10_SACKO</name>
<feature type="region of interest" description="Disordered" evidence="4">
    <location>
        <begin position="1"/>
        <end position="28"/>
    </location>
</feature>
<dbReference type="PROSITE" id="PS50082">
    <property type="entry name" value="WD_REPEATS_2"/>
    <property type="match status" value="1"/>
</dbReference>
<sequence length="546" mass="60738">MLEPGDILNPPEDEPTQSDPVIPVETAPRHMENIVSLEGTTEKTCTQKNVNEDAQDFGVLATDVSNVKNEDIPEDGSLMSLPEKNKTRGTFLHEVEDSNVATPEEVVPSPIVSSPKADTADVDNGNDGVIVTEMSVDSEQTNEAKNHERGDEMDFWESYSNASTIPYDFSCTHQLAGSWRDFENDKANFLKGCKWSPDGSCILTNSDDDILRIFNLPGEMYEGKYDDLPEMNAALSMAEGELIYDYCWYPMMTSTDPNTCCLVSSARDHPVHMWDAFTGELRCTYKAYNHLDEMATAHSLAFSLDGRKVYCGFNKMIRVFTTERPGRDCETRPTHAKKMGQSGIISCIALSPQERDIYAAGSYSKSVGVYTEPRGELLFLLQGHQGGVTHLKFSPDGNRLYSGGRMDSEILCWDIRNPGVVVHRIVREVTTNQRVYFDIDSSGKYVVSGSQNGSIIIWDTSISSVSEDSREPVIYPAYRFCAHNDAVNGVSFHPTLPMLASASGQRKFPVPMATESDSDDDIQCMDQIERDNSLRLWSFMSASVSH</sequence>
<reference evidence="6" key="1">
    <citation type="submission" date="2025-08" db="UniProtKB">
        <authorList>
            <consortium name="RefSeq"/>
        </authorList>
    </citation>
    <scope>IDENTIFICATION</scope>
    <source>
        <tissue evidence="6">Testes</tissue>
    </source>
</reference>
<evidence type="ECO:0000313" key="5">
    <source>
        <dbReference type="Proteomes" id="UP000694865"/>
    </source>
</evidence>
<evidence type="ECO:0000256" key="1">
    <source>
        <dbReference type="ARBA" id="ARBA00038279"/>
    </source>
</evidence>
<feature type="repeat" description="WD" evidence="3">
    <location>
        <begin position="381"/>
        <end position="417"/>
    </location>
</feature>
<evidence type="ECO:0000256" key="2">
    <source>
        <dbReference type="ARBA" id="ARBA00041558"/>
    </source>
</evidence>
<dbReference type="SUPFAM" id="SSF50978">
    <property type="entry name" value="WD40 repeat-like"/>
    <property type="match status" value="1"/>
</dbReference>
<keyword evidence="3" id="KW-0853">WD repeat</keyword>
<proteinExistence type="inferred from homology"/>
<dbReference type="PANTHER" id="PTHR13211">
    <property type="entry name" value="TELOMERASE CAJAL BODY PROTEIN 1"/>
    <property type="match status" value="1"/>
</dbReference>
<accession>A0ABM0GY10</accession>
<dbReference type="InterPro" id="IPR051150">
    <property type="entry name" value="SWT21/TCAB1_mRNA_Telomere"/>
</dbReference>
<evidence type="ECO:0000256" key="4">
    <source>
        <dbReference type="SAM" id="MobiDB-lite"/>
    </source>
</evidence>
<dbReference type="GeneID" id="100370874"/>
<protein>
    <recommendedName>
        <fullName evidence="2">WD repeat-containing protein 79</fullName>
    </recommendedName>
</protein>
<evidence type="ECO:0000256" key="3">
    <source>
        <dbReference type="PROSITE-ProRule" id="PRU00221"/>
    </source>
</evidence>
<dbReference type="InterPro" id="IPR036322">
    <property type="entry name" value="WD40_repeat_dom_sf"/>
</dbReference>
<dbReference type="InterPro" id="IPR001680">
    <property type="entry name" value="WD40_rpt"/>
</dbReference>
<gene>
    <name evidence="6" type="primary">LOC100370874</name>
</gene>
<organism evidence="5 6">
    <name type="scientific">Saccoglossus kowalevskii</name>
    <name type="common">Acorn worm</name>
    <dbReference type="NCBI Taxonomy" id="10224"/>
    <lineage>
        <taxon>Eukaryota</taxon>
        <taxon>Metazoa</taxon>
        <taxon>Hemichordata</taxon>
        <taxon>Enteropneusta</taxon>
        <taxon>Harrimaniidae</taxon>
        <taxon>Saccoglossus</taxon>
    </lineage>
</organism>
<keyword evidence="5" id="KW-1185">Reference proteome</keyword>